<sequence length="175" mass="20654">MILDYLVNDSSVAVKIVWFLPLWHQLLLQKLRHLLAAMIYTVTHLLACRLDKGLLPPQQSWFGPSQYRGSINTALSQCDQVISMTKTIAKYPGCYINRSNLSHRNFHWRSRDNSTRSLVLEPVNQSNLSHRNFHWRSRDNSTRSLVLEPVNRSNLSHRNFYWRSRDNSTRWFSNQ</sequence>
<dbReference type="Gramene" id="OGLUM06G15480.1">
    <property type="protein sequence ID" value="OGLUM06G15480.1"/>
    <property type="gene ID" value="OGLUM06G15480"/>
</dbReference>
<reference evidence="1" key="2">
    <citation type="submission" date="2018-05" db="EMBL/GenBank/DDBJ databases">
        <title>OgluRS3 (Oryza glumaepatula Reference Sequence Version 3).</title>
        <authorList>
            <person name="Zhang J."/>
            <person name="Kudrna D."/>
            <person name="Lee S."/>
            <person name="Talag J."/>
            <person name="Welchert J."/>
            <person name="Wing R.A."/>
        </authorList>
    </citation>
    <scope>NUCLEOTIDE SEQUENCE [LARGE SCALE GENOMIC DNA]</scope>
</reference>
<evidence type="ECO:0000313" key="2">
    <source>
        <dbReference type="Proteomes" id="UP000026961"/>
    </source>
</evidence>
<accession>A0A0E0A9G4</accession>
<reference evidence="1" key="1">
    <citation type="submission" date="2015-04" db="UniProtKB">
        <authorList>
            <consortium name="EnsemblPlants"/>
        </authorList>
    </citation>
    <scope>IDENTIFICATION</scope>
</reference>
<protein>
    <submittedName>
        <fullName evidence="1">Uncharacterized protein</fullName>
    </submittedName>
</protein>
<proteinExistence type="predicted"/>
<dbReference type="HOGENOM" id="CLU_1818869_0_0_1"/>
<dbReference type="EnsemblPlants" id="OGLUM06G15480.1">
    <property type="protein sequence ID" value="OGLUM06G15480.1"/>
    <property type="gene ID" value="OGLUM06G15480"/>
</dbReference>
<name>A0A0E0A9G4_9ORYZ</name>
<keyword evidence="2" id="KW-1185">Reference proteome</keyword>
<dbReference type="AlphaFoldDB" id="A0A0E0A9G4"/>
<organism evidence="1">
    <name type="scientific">Oryza glumipatula</name>
    <dbReference type="NCBI Taxonomy" id="40148"/>
    <lineage>
        <taxon>Eukaryota</taxon>
        <taxon>Viridiplantae</taxon>
        <taxon>Streptophyta</taxon>
        <taxon>Embryophyta</taxon>
        <taxon>Tracheophyta</taxon>
        <taxon>Spermatophyta</taxon>
        <taxon>Magnoliopsida</taxon>
        <taxon>Liliopsida</taxon>
        <taxon>Poales</taxon>
        <taxon>Poaceae</taxon>
        <taxon>BOP clade</taxon>
        <taxon>Oryzoideae</taxon>
        <taxon>Oryzeae</taxon>
        <taxon>Oryzinae</taxon>
        <taxon>Oryza</taxon>
    </lineage>
</organism>
<dbReference type="Proteomes" id="UP000026961">
    <property type="component" value="Chromosome 6"/>
</dbReference>
<evidence type="ECO:0000313" key="1">
    <source>
        <dbReference type="EnsemblPlants" id="OGLUM06G15480.1"/>
    </source>
</evidence>